<evidence type="ECO:0008006" key="5">
    <source>
        <dbReference type="Google" id="ProtNLM"/>
    </source>
</evidence>
<sequence>METRREIAAETFAALFDKNPEVVVLYSADGVLADMNPAAVDLTGFAGTEARGTTFRDHIPQSDRVRAEMAFEMARSGVSDHFESTLRHKDGTLLPVEVSVIPASVDGVVRSVFVQARDVAALRDAEDAMRVNQQRLRSLFEYHPDGIVELKSTGIVSRVNVAFESETGLLGERVVGTPWIELIVPGRRERAEAARHAAMRGEAAEHESVLLDRLGYQIEVQLKLVPIHSGDEITGTYAIFKNVAAQRAAERAVAAQVDRLRRLYLVAASRELTIPQQLEAVLQLGIEFFGFDEGYIVRNDGDAIVIHTAVGRKTPLATGARIPLSSSFTRYLTNERPFLFVPDLDDPEWRADPARATVHWRSYAGTQLQVEGKPYGALAFVGLRARMEGLDELARESISLMGLLVAAALERQRTAERIEQLAFNDSLTALPNRVLFADRIEQAFGAAKRYGRGFAVMYLDLDHFKAINDTYGHMVGDEVLVIVARRLRSLLRESDTIARFGGDEFVILQPVVDAATDAADLARKVLVALEEPVVVDEVRHRVATSIGIALYPEHATEIERLMELADAALYRAKREGRNRWHFAAPPVTAPRAPSSDAAHSDGAT</sequence>
<name>E6PI84_9ZZZZ</name>
<dbReference type="InterPro" id="IPR043128">
    <property type="entry name" value="Rev_trsase/Diguanyl_cyclase"/>
</dbReference>
<dbReference type="PANTHER" id="PTHR44757">
    <property type="entry name" value="DIGUANYLATE CYCLASE DGCP"/>
    <property type="match status" value="1"/>
</dbReference>
<feature type="region of interest" description="Disordered" evidence="1">
    <location>
        <begin position="581"/>
        <end position="604"/>
    </location>
</feature>
<feature type="domain" description="GGDEF" evidence="3">
    <location>
        <begin position="452"/>
        <end position="585"/>
    </location>
</feature>
<dbReference type="Gene3D" id="3.30.70.270">
    <property type="match status" value="1"/>
</dbReference>
<evidence type="ECO:0000259" key="2">
    <source>
        <dbReference type="PROSITE" id="PS50112"/>
    </source>
</evidence>
<dbReference type="InterPro" id="IPR052155">
    <property type="entry name" value="Biofilm_reg_signaling"/>
</dbReference>
<organism evidence="4">
    <name type="scientific">mine drainage metagenome</name>
    <dbReference type="NCBI Taxonomy" id="410659"/>
    <lineage>
        <taxon>unclassified sequences</taxon>
        <taxon>metagenomes</taxon>
        <taxon>ecological metagenomes</taxon>
    </lineage>
</organism>
<dbReference type="SUPFAM" id="SSF55781">
    <property type="entry name" value="GAF domain-like"/>
    <property type="match status" value="1"/>
</dbReference>
<dbReference type="Pfam" id="PF00990">
    <property type="entry name" value="GGDEF"/>
    <property type="match status" value="1"/>
</dbReference>
<dbReference type="SMART" id="SM00091">
    <property type="entry name" value="PAS"/>
    <property type="match status" value="2"/>
</dbReference>
<dbReference type="NCBIfam" id="TIGR00254">
    <property type="entry name" value="GGDEF"/>
    <property type="match status" value="1"/>
</dbReference>
<dbReference type="InterPro" id="IPR000160">
    <property type="entry name" value="GGDEF_dom"/>
</dbReference>
<dbReference type="GO" id="GO:0006355">
    <property type="term" value="P:regulation of DNA-templated transcription"/>
    <property type="evidence" value="ECO:0007669"/>
    <property type="project" value="InterPro"/>
</dbReference>
<proteinExistence type="predicted"/>
<feature type="domain" description="PAS" evidence="2">
    <location>
        <begin position="132"/>
        <end position="202"/>
    </location>
</feature>
<dbReference type="PANTHER" id="PTHR44757:SF2">
    <property type="entry name" value="BIOFILM ARCHITECTURE MAINTENANCE PROTEIN MBAA"/>
    <property type="match status" value="1"/>
</dbReference>
<dbReference type="AlphaFoldDB" id="E6PI84"/>
<dbReference type="Pfam" id="PF13185">
    <property type="entry name" value="GAF_2"/>
    <property type="match status" value="1"/>
</dbReference>
<feature type="domain" description="PAS" evidence="2">
    <location>
        <begin position="8"/>
        <end position="64"/>
    </location>
</feature>
<dbReference type="PROSITE" id="PS50112">
    <property type="entry name" value="PAS"/>
    <property type="match status" value="2"/>
</dbReference>
<dbReference type="InterPro" id="IPR000014">
    <property type="entry name" value="PAS"/>
</dbReference>
<dbReference type="Gene3D" id="3.30.450.40">
    <property type="match status" value="1"/>
</dbReference>
<dbReference type="EMBL" id="CABL01000019">
    <property type="protein sequence ID" value="CBH76174.1"/>
    <property type="molecule type" value="Genomic_DNA"/>
</dbReference>
<evidence type="ECO:0000313" key="4">
    <source>
        <dbReference type="EMBL" id="CBH76174.1"/>
    </source>
</evidence>
<dbReference type="FunFam" id="3.30.70.270:FF:000001">
    <property type="entry name" value="Diguanylate cyclase domain protein"/>
    <property type="match status" value="1"/>
</dbReference>
<dbReference type="Pfam" id="PF00989">
    <property type="entry name" value="PAS"/>
    <property type="match status" value="1"/>
</dbReference>
<dbReference type="InterPro" id="IPR013656">
    <property type="entry name" value="PAS_4"/>
</dbReference>
<dbReference type="NCBIfam" id="TIGR00229">
    <property type="entry name" value="sensory_box"/>
    <property type="match status" value="2"/>
</dbReference>
<comment type="caution">
    <text evidence="4">The sequence shown here is derived from an EMBL/GenBank/DDBJ whole genome shotgun (WGS) entry which is preliminary data.</text>
</comment>
<dbReference type="Pfam" id="PF08448">
    <property type="entry name" value="PAS_4"/>
    <property type="match status" value="1"/>
</dbReference>
<accession>E6PI84</accession>
<dbReference type="InterPro" id="IPR013767">
    <property type="entry name" value="PAS_fold"/>
</dbReference>
<dbReference type="CDD" id="cd00130">
    <property type="entry name" value="PAS"/>
    <property type="match status" value="1"/>
</dbReference>
<dbReference type="PROSITE" id="PS50887">
    <property type="entry name" value="GGDEF"/>
    <property type="match status" value="1"/>
</dbReference>
<dbReference type="InterPro" id="IPR029016">
    <property type="entry name" value="GAF-like_dom_sf"/>
</dbReference>
<dbReference type="CDD" id="cd01949">
    <property type="entry name" value="GGDEF"/>
    <property type="match status" value="1"/>
</dbReference>
<evidence type="ECO:0000256" key="1">
    <source>
        <dbReference type="SAM" id="MobiDB-lite"/>
    </source>
</evidence>
<dbReference type="Gene3D" id="3.30.450.20">
    <property type="entry name" value="PAS domain"/>
    <property type="match status" value="2"/>
</dbReference>
<dbReference type="InterPro" id="IPR029787">
    <property type="entry name" value="Nucleotide_cyclase"/>
</dbReference>
<reference evidence="4" key="1">
    <citation type="submission" date="2009-10" db="EMBL/GenBank/DDBJ databases">
        <title>Diversity of trophic interactions inside an arsenic-rich microbial ecosystem.</title>
        <authorList>
            <person name="Bertin P.N."/>
            <person name="Heinrich-Salmeron A."/>
            <person name="Pelletier E."/>
            <person name="Goulhen-Chollet F."/>
            <person name="Arsene-Ploetze F."/>
            <person name="Gallien S."/>
            <person name="Calteau A."/>
            <person name="Vallenet D."/>
            <person name="Casiot C."/>
            <person name="Chane-Woon-Ming B."/>
            <person name="Giloteaux L."/>
            <person name="Barakat M."/>
            <person name="Bonnefoy V."/>
            <person name="Bruneel O."/>
            <person name="Chandler M."/>
            <person name="Cleiss J."/>
            <person name="Duran R."/>
            <person name="Elbaz-Poulichet F."/>
            <person name="Fonknechten N."/>
            <person name="Lauga B."/>
            <person name="Mornico D."/>
            <person name="Ortet P."/>
            <person name="Schaeffer C."/>
            <person name="Siguier P."/>
            <person name="Alexander Thil Smith A."/>
            <person name="Van Dorsselaer A."/>
            <person name="Weissenbach J."/>
            <person name="Medigue C."/>
            <person name="Le Paslier D."/>
        </authorList>
    </citation>
    <scope>NUCLEOTIDE SEQUENCE</scope>
</reference>
<evidence type="ECO:0000259" key="3">
    <source>
        <dbReference type="PROSITE" id="PS50887"/>
    </source>
</evidence>
<protein>
    <recommendedName>
        <fullName evidence="5">Diguanylate cyclase</fullName>
    </recommendedName>
</protein>
<dbReference type="InterPro" id="IPR003018">
    <property type="entry name" value="GAF"/>
</dbReference>
<dbReference type="InterPro" id="IPR035965">
    <property type="entry name" value="PAS-like_dom_sf"/>
</dbReference>
<dbReference type="SUPFAM" id="SSF55073">
    <property type="entry name" value="Nucleotide cyclase"/>
    <property type="match status" value="1"/>
</dbReference>
<dbReference type="SUPFAM" id="SSF55785">
    <property type="entry name" value="PYP-like sensor domain (PAS domain)"/>
    <property type="match status" value="2"/>
</dbReference>
<gene>
    <name evidence="4" type="ORF">CARN1_0654</name>
</gene>
<dbReference type="SMART" id="SM00267">
    <property type="entry name" value="GGDEF"/>
    <property type="match status" value="1"/>
</dbReference>